<dbReference type="EMBL" id="CM042014">
    <property type="protein sequence ID" value="KAI3721829.1"/>
    <property type="molecule type" value="Genomic_DNA"/>
</dbReference>
<reference evidence="1 2" key="2">
    <citation type="journal article" date="2022" name="Mol. Ecol. Resour.">
        <title>The genomes of chicory, endive, great burdock and yacon provide insights into Asteraceae paleo-polyploidization history and plant inulin production.</title>
        <authorList>
            <person name="Fan W."/>
            <person name="Wang S."/>
            <person name="Wang H."/>
            <person name="Wang A."/>
            <person name="Jiang F."/>
            <person name="Liu H."/>
            <person name="Zhao H."/>
            <person name="Xu D."/>
            <person name="Zhang Y."/>
        </authorList>
    </citation>
    <scope>NUCLEOTIDE SEQUENCE [LARGE SCALE GENOMIC DNA]</scope>
    <source>
        <strain evidence="2">cv. Punajuju</strain>
        <tissue evidence="1">Leaves</tissue>
    </source>
</reference>
<comment type="caution">
    <text evidence="1">The sequence shown here is derived from an EMBL/GenBank/DDBJ whole genome shotgun (WGS) entry which is preliminary data.</text>
</comment>
<keyword evidence="2" id="KW-1185">Reference proteome</keyword>
<sequence>MYFPIPLFPTPHLLSQPVLKGRLTKEIKDIASEIRSQSYLAVNVRQHRLGETDESTIYRINDDLEYLVEIYEWSGSNWEPNVANDVQGLYLASFKVANVYGVFQFKVEYQRLG</sequence>
<dbReference type="Proteomes" id="UP001055811">
    <property type="component" value="Linkage Group LG06"/>
</dbReference>
<organism evidence="1 2">
    <name type="scientific">Cichorium intybus</name>
    <name type="common">Chicory</name>
    <dbReference type="NCBI Taxonomy" id="13427"/>
    <lineage>
        <taxon>Eukaryota</taxon>
        <taxon>Viridiplantae</taxon>
        <taxon>Streptophyta</taxon>
        <taxon>Embryophyta</taxon>
        <taxon>Tracheophyta</taxon>
        <taxon>Spermatophyta</taxon>
        <taxon>Magnoliopsida</taxon>
        <taxon>eudicotyledons</taxon>
        <taxon>Gunneridae</taxon>
        <taxon>Pentapetalae</taxon>
        <taxon>asterids</taxon>
        <taxon>campanulids</taxon>
        <taxon>Asterales</taxon>
        <taxon>Asteraceae</taxon>
        <taxon>Cichorioideae</taxon>
        <taxon>Cichorieae</taxon>
        <taxon>Cichoriinae</taxon>
        <taxon>Cichorium</taxon>
    </lineage>
</organism>
<accession>A0ACB9BH10</accession>
<name>A0ACB9BH10_CICIN</name>
<evidence type="ECO:0000313" key="2">
    <source>
        <dbReference type="Proteomes" id="UP001055811"/>
    </source>
</evidence>
<proteinExistence type="predicted"/>
<protein>
    <submittedName>
        <fullName evidence="1">Uncharacterized protein</fullName>
    </submittedName>
</protein>
<evidence type="ECO:0000313" key="1">
    <source>
        <dbReference type="EMBL" id="KAI3721829.1"/>
    </source>
</evidence>
<gene>
    <name evidence="1" type="ORF">L2E82_32848</name>
</gene>
<reference evidence="2" key="1">
    <citation type="journal article" date="2022" name="Mol. Ecol. Resour.">
        <title>The genomes of chicory, endive, great burdock and yacon provide insights into Asteraceae palaeo-polyploidization history and plant inulin production.</title>
        <authorList>
            <person name="Fan W."/>
            <person name="Wang S."/>
            <person name="Wang H."/>
            <person name="Wang A."/>
            <person name="Jiang F."/>
            <person name="Liu H."/>
            <person name="Zhao H."/>
            <person name="Xu D."/>
            <person name="Zhang Y."/>
        </authorList>
    </citation>
    <scope>NUCLEOTIDE SEQUENCE [LARGE SCALE GENOMIC DNA]</scope>
    <source>
        <strain evidence="2">cv. Punajuju</strain>
    </source>
</reference>